<name>A0ACB5U086_CANBO</name>
<proteinExistence type="predicted"/>
<reference evidence="1" key="1">
    <citation type="submission" date="2023-04" db="EMBL/GenBank/DDBJ databases">
        <title>Candida boidinii NBRC 1967.</title>
        <authorList>
            <person name="Ichikawa N."/>
            <person name="Sato H."/>
            <person name="Tonouchi N."/>
        </authorList>
    </citation>
    <scope>NUCLEOTIDE SEQUENCE</scope>
    <source>
        <strain evidence="1">NBRC 1967</strain>
    </source>
</reference>
<gene>
    <name evidence="1" type="ORF">Cboi01_000492500</name>
</gene>
<dbReference type="Proteomes" id="UP001165101">
    <property type="component" value="Unassembled WGS sequence"/>
</dbReference>
<organism evidence="1 2">
    <name type="scientific">Candida boidinii</name>
    <name type="common">Yeast</name>
    <dbReference type="NCBI Taxonomy" id="5477"/>
    <lineage>
        <taxon>Eukaryota</taxon>
        <taxon>Fungi</taxon>
        <taxon>Dikarya</taxon>
        <taxon>Ascomycota</taxon>
        <taxon>Saccharomycotina</taxon>
        <taxon>Pichiomycetes</taxon>
        <taxon>Pichiales</taxon>
        <taxon>Pichiaceae</taxon>
        <taxon>Ogataea</taxon>
        <taxon>Ogataea/Candida clade</taxon>
    </lineage>
</organism>
<protein>
    <submittedName>
        <fullName evidence="1">Unnamed protein product</fullName>
    </submittedName>
</protein>
<sequence>MTVGFDNSQAPYIYTDNSVSLDRSVPSITVQLPSDDLNGIIRRAPLKGADRDLIIPGYDVYKDNTYINDDEFINDNNDIGNESYLNVNDFNTNSQNPLVQFNSKLTKFGGILKLNSASTIIDKISYRILNDNKTIILTPLIMSNRLGLNFRSVNLI</sequence>
<keyword evidence="2" id="KW-1185">Reference proteome</keyword>
<evidence type="ECO:0000313" key="1">
    <source>
        <dbReference type="EMBL" id="GME98373.1"/>
    </source>
</evidence>
<accession>A0ACB5U086</accession>
<comment type="caution">
    <text evidence="1">The sequence shown here is derived from an EMBL/GenBank/DDBJ whole genome shotgun (WGS) entry which is preliminary data.</text>
</comment>
<dbReference type="EMBL" id="BSXV01003447">
    <property type="protein sequence ID" value="GME98373.1"/>
    <property type="molecule type" value="Genomic_DNA"/>
</dbReference>
<evidence type="ECO:0000313" key="2">
    <source>
        <dbReference type="Proteomes" id="UP001165101"/>
    </source>
</evidence>